<proteinExistence type="predicted"/>
<accession>A0A5S9PNT8</accession>
<dbReference type="EMBL" id="CACSIO010000012">
    <property type="protein sequence ID" value="CAA0105870.1"/>
    <property type="molecule type" value="Genomic_DNA"/>
</dbReference>
<keyword evidence="5" id="KW-0408">Iron</keyword>
<keyword evidence="3" id="KW-0479">Metal-binding</keyword>
<dbReference type="GO" id="GO:0046872">
    <property type="term" value="F:metal ion binding"/>
    <property type="evidence" value="ECO:0007669"/>
    <property type="project" value="UniProtKB-KW"/>
</dbReference>
<evidence type="ECO:0000256" key="4">
    <source>
        <dbReference type="ARBA" id="ARBA00023002"/>
    </source>
</evidence>
<dbReference type="PANTHER" id="PTHR21266:SF60">
    <property type="entry name" value="3-KETOSTEROID-9-ALPHA-MONOOXYGENASE, OXYGENASE COMPONENT"/>
    <property type="match status" value="1"/>
</dbReference>
<dbReference type="Gene3D" id="3.90.380.10">
    <property type="entry name" value="Naphthalene 1,2-dioxygenase Alpha Subunit, Chain A, domain 1"/>
    <property type="match status" value="1"/>
</dbReference>
<protein>
    <submittedName>
        <fullName evidence="8">Putative 3-ketosteroid-9-alpha-monooxygenase, oxygenase component</fullName>
        <ecNumber evidence="8">1.14.13.-</ecNumber>
    </submittedName>
</protein>
<evidence type="ECO:0000259" key="7">
    <source>
        <dbReference type="PROSITE" id="PS51296"/>
    </source>
</evidence>
<keyword evidence="4 8" id="KW-0560">Oxidoreductase</keyword>
<keyword evidence="9" id="KW-1185">Reference proteome</keyword>
<keyword evidence="8" id="KW-0503">Monooxygenase</keyword>
<dbReference type="Pfam" id="PF00355">
    <property type="entry name" value="Rieske"/>
    <property type="match status" value="1"/>
</dbReference>
<dbReference type="Proteomes" id="UP000441399">
    <property type="component" value="Unassembled WGS sequence"/>
</dbReference>
<dbReference type="Pfam" id="PF19298">
    <property type="entry name" value="KshA_C"/>
    <property type="match status" value="1"/>
</dbReference>
<dbReference type="InterPro" id="IPR045605">
    <property type="entry name" value="KshA-like_C"/>
</dbReference>
<dbReference type="Gene3D" id="2.102.10.10">
    <property type="entry name" value="Rieske [2Fe-2S] iron-sulphur domain"/>
    <property type="match status" value="1"/>
</dbReference>
<evidence type="ECO:0000256" key="3">
    <source>
        <dbReference type="ARBA" id="ARBA00022723"/>
    </source>
</evidence>
<evidence type="ECO:0000256" key="2">
    <source>
        <dbReference type="ARBA" id="ARBA00022714"/>
    </source>
</evidence>
<evidence type="ECO:0000256" key="6">
    <source>
        <dbReference type="ARBA" id="ARBA00023014"/>
    </source>
</evidence>
<dbReference type="InterPro" id="IPR050584">
    <property type="entry name" value="Cholesterol_7-desaturase"/>
</dbReference>
<evidence type="ECO:0000256" key="5">
    <source>
        <dbReference type="ARBA" id="ARBA00023004"/>
    </source>
</evidence>
<dbReference type="InterPro" id="IPR036922">
    <property type="entry name" value="Rieske_2Fe-2S_sf"/>
</dbReference>
<evidence type="ECO:0000313" key="9">
    <source>
        <dbReference type="Proteomes" id="UP000441399"/>
    </source>
</evidence>
<dbReference type="SUPFAM" id="SSF50022">
    <property type="entry name" value="ISP domain"/>
    <property type="match status" value="1"/>
</dbReference>
<evidence type="ECO:0000313" key="8">
    <source>
        <dbReference type="EMBL" id="CAA0105870.1"/>
    </source>
</evidence>
<keyword evidence="2" id="KW-0001">2Fe-2S</keyword>
<dbReference type="SUPFAM" id="SSF55961">
    <property type="entry name" value="Bet v1-like"/>
    <property type="match status" value="1"/>
</dbReference>
<gene>
    <name evidence="8" type="primary">kshA_2</name>
    <name evidence="8" type="ORF">OPDIPICF_01000</name>
</gene>
<dbReference type="OrthoDB" id="9769355at2"/>
<name>A0A5S9PNT8_9GAMM</name>
<keyword evidence="6" id="KW-0411">Iron-sulfur</keyword>
<dbReference type="InterPro" id="IPR017941">
    <property type="entry name" value="Rieske_2Fe-2S"/>
</dbReference>
<sequence>MTTEPKAKSADYGLGPHTYPRGWFVVAEANELDNGPIGAEFFGKEFVLYRGNSGKVIALDAYCKHMGTHLAKSTSAHIVTSNSQIVGDSILCPYHAWQYGADGALENIPYDDICPKNGSINAYEVREVMGCIMMWHDEEGQGPDYEPPYLPAWDADNTIPWVLDHLGEIGMHNLEILDNICDVRHLGPTHGSPCEYFENEFRDFQVLQRQGGYLDLYQAHLDTVTWYTGPGILLSKQTFNGLTMFEFIAGTPVRDGVTKAWHGALCYSANVPPTEEDVQVARELQAGVLEAFATDFEVWANKVPALKVIQTPKDGNFRTVRRWANQFYMPREDAGKLQEELNGVLPVKDFPQPSTEARDEGFEDDCFKLMGQDVAETA</sequence>
<dbReference type="PROSITE" id="PS51296">
    <property type="entry name" value="RIESKE"/>
    <property type="match status" value="1"/>
</dbReference>
<dbReference type="EC" id="1.14.13.-" evidence="8"/>
<organism evidence="8 9">
    <name type="scientific">BD1-7 clade bacterium</name>
    <dbReference type="NCBI Taxonomy" id="2029982"/>
    <lineage>
        <taxon>Bacteria</taxon>
        <taxon>Pseudomonadati</taxon>
        <taxon>Pseudomonadota</taxon>
        <taxon>Gammaproteobacteria</taxon>
        <taxon>Cellvibrionales</taxon>
        <taxon>Spongiibacteraceae</taxon>
        <taxon>BD1-7 clade</taxon>
    </lineage>
</organism>
<dbReference type="GO" id="GO:0051537">
    <property type="term" value="F:2 iron, 2 sulfur cluster binding"/>
    <property type="evidence" value="ECO:0007669"/>
    <property type="project" value="UniProtKB-KW"/>
</dbReference>
<feature type="domain" description="Rieske" evidence="7">
    <location>
        <begin position="23"/>
        <end position="134"/>
    </location>
</feature>
<dbReference type="GO" id="GO:0004497">
    <property type="term" value="F:monooxygenase activity"/>
    <property type="evidence" value="ECO:0007669"/>
    <property type="project" value="UniProtKB-KW"/>
</dbReference>
<dbReference type="PANTHER" id="PTHR21266">
    <property type="entry name" value="IRON-SULFUR DOMAIN CONTAINING PROTEIN"/>
    <property type="match status" value="1"/>
</dbReference>
<dbReference type="GO" id="GO:0008203">
    <property type="term" value="P:cholesterol metabolic process"/>
    <property type="evidence" value="ECO:0007669"/>
    <property type="project" value="InterPro"/>
</dbReference>
<dbReference type="AlphaFoldDB" id="A0A5S9PNT8"/>
<evidence type="ECO:0000256" key="1">
    <source>
        <dbReference type="ARBA" id="ARBA00001962"/>
    </source>
</evidence>
<comment type="cofactor">
    <cofactor evidence="1">
        <name>Fe cation</name>
        <dbReference type="ChEBI" id="CHEBI:24875"/>
    </cofactor>
</comment>
<reference evidence="8 9" key="1">
    <citation type="submission" date="2019-11" db="EMBL/GenBank/DDBJ databases">
        <authorList>
            <person name="Holert J."/>
        </authorList>
    </citation>
    <scope>NUCLEOTIDE SEQUENCE [LARGE SCALE GENOMIC DNA]</scope>
    <source>
        <strain evidence="8">SB11_3</strain>
    </source>
</reference>